<feature type="transmembrane region" description="Helical" evidence="9">
    <location>
        <begin position="91"/>
        <end position="108"/>
    </location>
</feature>
<comment type="caution">
    <text evidence="12">The sequence shown here is derived from an EMBL/GenBank/DDBJ whole genome shotgun (WGS) entry which is preliminary data.</text>
</comment>
<comment type="pathway">
    <text evidence="9">Protein modification; lipoprotein biosynthesis (signal peptide cleavage).</text>
</comment>
<evidence type="ECO:0000256" key="4">
    <source>
        <dbReference type="ARBA" id="ARBA00022692"/>
    </source>
</evidence>
<organism evidence="12 13">
    <name type="scientific">Rarobacter incanus</name>
    <dbReference type="NCBI Taxonomy" id="153494"/>
    <lineage>
        <taxon>Bacteria</taxon>
        <taxon>Bacillati</taxon>
        <taxon>Actinomycetota</taxon>
        <taxon>Actinomycetes</taxon>
        <taxon>Micrococcales</taxon>
        <taxon>Rarobacteraceae</taxon>
        <taxon>Rarobacter</taxon>
    </lineage>
</organism>
<dbReference type="PROSITE" id="PS00855">
    <property type="entry name" value="SPASE_II"/>
    <property type="match status" value="1"/>
</dbReference>
<dbReference type="HAMAP" id="MF_00161">
    <property type="entry name" value="LspA"/>
    <property type="match status" value="1"/>
</dbReference>
<feature type="transmembrane region" description="Helical" evidence="9">
    <location>
        <begin position="128"/>
        <end position="152"/>
    </location>
</feature>
<comment type="subcellular location">
    <subcellularLocation>
        <location evidence="9">Cell membrane</location>
        <topology evidence="9">Multi-pass membrane protein</topology>
    </subcellularLocation>
</comment>
<sequence length="163" mass="17134">MKSRWGASLTLFGIAAITVVIDQLTKVWALAALSHRGERISLIGDLLGLRLVFNPGAALSLGASSTWIITVIAVAITVGVVLTARRVGNRAWAIALGLLLGGALGNVIDRLFRAPGFGRGHVVDFIDYGIFVGNVADIALVVAALAVAYLNLRRVPLGRSPQQ</sequence>
<evidence type="ECO:0000256" key="9">
    <source>
        <dbReference type="HAMAP-Rule" id="MF_00161"/>
    </source>
</evidence>
<dbReference type="GO" id="GO:0006508">
    <property type="term" value="P:proteolysis"/>
    <property type="evidence" value="ECO:0007669"/>
    <property type="project" value="UniProtKB-KW"/>
</dbReference>
<evidence type="ECO:0000313" key="13">
    <source>
        <dbReference type="Proteomes" id="UP000316181"/>
    </source>
</evidence>
<evidence type="ECO:0000256" key="10">
    <source>
        <dbReference type="RuleBase" id="RU000594"/>
    </source>
</evidence>
<keyword evidence="13" id="KW-1185">Reference proteome</keyword>
<feature type="active site" evidence="9">
    <location>
        <position position="124"/>
    </location>
</feature>
<dbReference type="InterPro" id="IPR001872">
    <property type="entry name" value="Peptidase_A8"/>
</dbReference>
<evidence type="ECO:0000313" key="12">
    <source>
        <dbReference type="EMBL" id="TQK75506.1"/>
    </source>
</evidence>
<keyword evidence="5 9" id="KW-0064">Aspartyl protease</keyword>
<dbReference type="Proteomes" id="UP000316181">
    <property type="component" value="Unassembled WGS sequence"/>
</dbReference>
<dbReference type="RefSeq" id="WP_246043450.1">
    <property type="nucleotide sequence ID" value="NZ_BAAATB010000005.1"/>
</dbReference>
<dbReference type="GO" id="GO:0004190">
    <property type="term" value="F:aspartic-type endopeptidase activity"/>
    <property type="evidence" value="ECO:0007669"/>
    <property type="project" value="UniProtKB-UniRule"/>
</dbReference>
<dbReference type="NCBIfam" id="TIGR00077">
    <property type="entry name" value="lspA"/>
    <property type="match status" value="1"/>
</dbReference>
<comment type="function">
    <text evidence="9 10">This protein specifically catalyzes the removal of signal peptides from prolipoproteins.</text>
</comment>
<name>A0A542SLJ8_9MICO</name>
<dbReference type="PANTHER" id="PTHR33695:SF1">
    <property type="entry name" value="LIPOPROTEIN SIGNAL PEPTIDASE"/>
    <property type="match status" value="1"/>
</dbReference>
<evidence type="ECO:0000256" key="11">
    <source>
        <dbReference type="RuleBase" id="RU004181"/>
    </source>
</evidence>
<dbReference type="Pfam" id="PF01252">
    <property type="entry name" value="Peptidase_A8"/>
    <property type="match status" value="1"/>
</dbReference>
<keyword evidence="3 9" id="KW-0645">Protease</keyword>
<keyword evidence="4 9" id="KW-0812">Transmembrane</keyword>
<feature type="active site" evidence="9">
    <location>
        <position position="137"/>
    </location>
</feature>
<comment type="caution">
    <text evidence="9">Lacks conserved residue(s) required for the propagation of feature annotation.</text>
</comment>
<feature type="transmembrane region" description="Helical" evidence="9">
    <location>
        <begin position="57"/>
        <end position="84"/>
    </location>
</feature>
<protein>
    <recommendedName>
        <fullName evidence="9">Lipoprotein signal peptidase</fullName>
        <ecNumber evidence="9">3.4.23.36</ecNumber>
    </recommendedName>
    <alternativeName>
        <fullName evidence="9">Prolipoprotein signal peptidase</fullName>
    </alternativeName>
    <alternativeName>
        <fullName evidence="9">Signal peptidase II</fullName>
        <shortName evidence="9">SPase II</shortName>
    </alternativeName>
</protein>
<dbReference type="PANTHER" id="PTHR33695">
    <property type="entry name" value="LIPOPROTEIN SIGNAL PEPTIDASE"/>
    <property type="match status" value="1"/>
</dbReference>
<reference evidence="12 13" key="1">
    <citation type="submission" date="2019-06" db="EMBL/GenBank/DDBJ databases">
        <title>Sequencing the genomes of 1000 actinobacteria strains.</title>
        <authorList>
            <person name="Klenk H.-P."/>
        </authorList>
    </citation>
    <scope>NUCLEOTIDE SEQUENCE [LARGE SCALE GENOMIC DNA]</scope>
    <source>
        <strain evidence="12 13">DSM 10596</strain>
    </source>
</reference>
<accession>A0A542SLJ8</accession>
<comment type="similarity">
    <text evidence="1 9 11">Belongs to the peptidase A8 family.</text>
</comment>
<evidence type="ECO:0000256" key="2">
    <source>
        <dbReference type="ARBA" id="ARBA00022475"/>
    </source>
</evidence>
<dbReference type="AlphaFoldDB" id="A0A542SLJ8"/>
<dbReference type="GO" id="GO:0005886">
    <property type="term" value="C:plasma membrane"/>
    <property type="evidence" value="ECO:0007669"/>
    <property type="project" value="UniProtKB-SubCell"/>
</dbReference>
<keyword evidence="7 9" id="KW-1133">Transmembrane helix</keyword>
<dbReference type="EMBL" id="VFNV01000001">
    <property type="protein sequence ID" value="TQK75506.1"/>
    <property type="molecule type" value="Genomic_DNA"/>
</dbReference>
<proteinExistence type="inferred from homology"/>
<evidence type="ECO:0000256" key="8">
    <source>
        <dbReference type="ARBA" id="ARBA00023136"/>
    </source>
</evidence>
<evidence type="ECO:0000256" key="7">
    <source>
        <dbReference type="ARBA" id="ARBA00022989"/>
    </source>
</evidence>
<dbReference type="EC" id="3.4.23.36" evidence="9"/>
<keyword evidence="6 9" id="KW-0378">Hydrolase</keyword>
<evidence type="ECO:0000256" key="5">
    <source>
        <dbReference type="ARBA" id="ARBA00022750"/>
    </source>
</evidence>
<comment type="catalytic activity">
    <reaction evidence="9 10">
        <text>Release of signal peptides from bacterial membrane prolipoproteins. Hydrolyzes -Xaa-Yaa-Zaa-|-(S,diacylglyceryl)Cys-, in which Xaa is hydrophobic (preferably Leu), and Yaa (Ala or Ser) and Zaa (Gly or Ala) have small, neutral side chains.</text>
        <dbReference type="EC" id="3.4.23.36"/>
    </reaction>
</comment>
<evidence type="ECO:0000256" key="3">
    <source>
        <dbReference type="ARBA" id="ARBA00022670"/>
    </source>
</evidence>
<gene>
    <name evidence="9" type="primary">lspA</name>
    <name evidence="12" type="ORF">FB389_0133</name>
</gene>
<evidence type="ECO:0000256" key="1">
    <source>
        <dbReference type="ARBA" id="ARBA00006139"/>
    </source>
</evidence>
<keyword evidence="2 9" id="KW-1003">Cell membrane</keyword>
<keyword evidence="8 9" id="KW-0472">Membrane</keyword>
<evidence type="ECO:0000256" key="6">
    <source>
        <dbReference type="ARBA" id="ARBA00022801"/>
    </source>
</evidence>
<dbReference type="PRINTS" id="PR00781">
    <property type="entry name" value="LIPOSIGPTASE"/>
</dbReference>
<dbReference type="UniPathway" id="UPA00665"/>